<dbReference type="InterPro" id="IPR005474">
    <property type="entry name" value="Transketolase_N"/>
</dbReference>
<accession>A0A2P2EDB3</accession>
<evidence type="ECO:0000313" key="2">
    <source>
        <dbReference type="EMBL" id="GBF59048.1"/>
    </source>
</evidence>
<protein>
    <submittedName>
        <fullName evidence="2">Ferredoxin fas2</fullName>
    </submittedName>
</protein>
<evidence type="ECO:0000259" key="1">
    <source>
        <dbReference type="Pfam" id="PF00456"/>
    </source>
</evidence>
<dbReference type="PANTHER" id="PTHR47514:SF2">
    <property type="entry name" value="TRANSKETOLASE"/>
    <property type="match status" value="1"/>
</dbReference>
<dbReference type="InterPro" id="IPR029061">
    <property type="entry name" value="THDP-binding"/>
</dbReference>
<comment type="caution">
    <text evidence="2">The sequence shown here is derived from an EMBL/GenBank/DDBJ whole genome shotgun (WGS) entry which is preliminary data.</text>
</comment>
<evidence type="ECO:0000313" key="3">
    <source>
        <dbReference type="Proteomes" id="UP000245086"/>
    </source>
</evidence>
<dbReference type="CDD" id="cd02012">
    <property type="entry name" value="TPP_TK"/>
    <property type="match status" value="1"/>
</dbReference>
<dbReference type="OrthoDB" id="9773339at2"/>
<dbReference type="SUPFAM" id="SSF52518">
    <property type="entry name" value="Thiamin diphosphate-binding fold (THDP-binding)"/>
    <property type="match status" value="1"/>
</dbReference>
<organism evidence="2 3">
    <name type="scientific">Candidatus Phycosocius bacilliformis</name>
    <dbReference type="NCBI Taxonomy" id="1445552"/>
    <lineage>
        <taxon>Bacteria</taxon>
        <taxon>Pseudomonadati</taxon>
        <taxon>Pseudomonadota</taxon>
        <taxon>Alphaproteobacteria</taxon>
        <taxon>Caulobacterales</taxon>
        <taxon>Caulobacterales incertae sedis</taxon>
        <taxon>Candidatus Phycosocius</taxon>
    </lineage>
</organism>
<feature type="domain" description="Transketolase N-terminal" evidence="1">
    <location>
        <begin position="19"/>
        <end position="258"/>
    </location>
</feature>
<proteinExistence type="predicted"/>
<gene>
    <name evidence="2" type="primary">fas2</name>
    <name evidence="2" type="ORF">PbB2_02740</name>
</gene>
<keyword evidence="3" id="KW-1185">Reference proteome</keyword>
<dbReference type="AlphaFoldDB" id="A0A2P2EDB3"/>
<sequence>MTLTTNFANAPSPDDLKLRANRIRCLAIDMVTRARASHIGSALSAIDILACLYGGVMRADPARPNDPLRDRFILSKGHACVGVYATLADSGFIPLSLLETYGADFSPLMHHISHKVDGVEFSTGSLGHGLPFGVGKAKAARLSGQGWRTYVLLGDGEMAEGSNWEAMMFAAHHKLDNLVAIVDYNNLQSLTTVERTLGLEPLDRKASAFGWTVLDVDGHDHTALVAALSSQTGKPTLIIARTVKGKGVSFMEDQVAWHYKSPTLAERDAAVAGLLHVNEQA</sequence>
<dbReference type="EMBL" id="BFBR01000009">
    <property type="protein sequence ID" value="GBF59048.1"/>
    <property type="molecule type" value="Genomic_DNA"/>
</dbReference>
<dbReference type="Gene3D" id="3.40.50.970">
    <property type="match status" value="1"/>
</dbReference>
<name>A0A2P2EDB3_9PROT</name>
<reference evidence="2 3" key="1">
    <citation type="journal article" date="2018" name="Genome Announc.">
        <title>Draft Genome Sequence of "Candidatus Phycosocius bacilliformis," an Alphaproteobacterial Ectosymbiont of the Hydrocarbon-Producing Green Alga Botryococcus braunii.</title>
        <authorList>
            <person name="Tanabe Y."/>
            <person name="Yamaguchi H."/>
            <person name="Watanabe M.M."/>
        </authorList>
    </citation>
    <scope>NUCLEOTIDE SEQUENCE [LARGE SCALE GENOMIC DNA]</scope>
    <source>
        <strain evidence="2 3">BOTRYCO-2</strain>
    </source>
</reference>
<dbReference type="RefSeq" id="WP_108985898.1">
    <property type="nucleotide sequence ID" value="NZ_BFBR01000009.1"/>
</dbReference>
<dbReference type="Pfam" id="PF00456">
    <property type="entry name" value="Transketolase_N"/>
    <property type="match status" value="1"/>
</dbReference>
<dbReference type="Proteomes" id="UP000245086">
    <property type="component" value="Unassembled WGS sequence"/>
</dbReference>
<dbReference type="PANTHER" id="PTHR47514">
    <property type="entry name" value="TRANSKETOLASE N-TERMINAL SECTION-RELATED"/>
    <property type="match status" value="1"/>
</dbReference>